<evidence type="ECO:0000313" key="3">
    <source>
        <dbReference type="EMBL" id="GAC20674.1"/>
    </source>
</evidence>
<keyword evidence="1" id="KW-0472">Membrane</keyword>
<feature type="transmembrane region" description="Helical" evidence="1">
    <location>
        <begin position="83"/>
        <end position="107"/>
    </location>
</feature>
<dbReference type="InterPro" id="IPR008756">
    <property type="entry name" value="Peptidase_M56"/>
</dbReference>
<dbReference type="Pfam" id="PF05569">
    <property type="entry name" value="Peptidase_M56"/>
    <property type="match status" value="1"/>
</dbReference>
<dbReference type="EMBL" id="BAEO01000055">
    <property type="protein sequence ID" value="GAC20674.1"/>
    <property type="molecule type" value="Genomic_DNA"/>
</dbReference>
<dbReference type="Gene3D" id="3.30.2010.10">
    <property type="entry name" value="Metalloproteases ('zincins'), catalytic domain"/>
    <property type="match status" value="1"/>
</dbReference>
<dbReference type="CDD" id="cd07326">
    <property type="entry name" value="M56_BlaR1_MecR1_like"/>
    <property type="match status" value="1"/>
</dbReference>
<accession>K6XJ27</accession>
<reference evidence="3 4" key="1">
    <citation type="journal article" date="2017" name="Antonie Van Leeuwenhoek">
        <title>Rhizobium rhizosphaerae sp. nov., a novel species isolated from rice rhizosphere.</title>
        <authorList>
            <person name="Zhao J.J."/>
            <person name="Zhang J."/>
            <person name="Zhang R.J."/>
            <person name="Zhang C.W."/>
            <person name="Yin H.Q."/>
            <person name="Zhang X.X."/>
        </authorList>
    </citation>
    <scope>NUCLEOTIDE SEQUENCE [LARGE SCALE GENOMIC DNA]</scope>
    <source>
        <strain evidence="3 4">BSs20135</strain>
    </source>
</reference>
<name>K6XJ27_9ALTE</name>
<comment type="caution">
    <text evidence="3">The sequence shown here is derived from an EMBL/GenBank/DDBJ whole genome shotgun (WGS) entry which is preliminary data.</text>
</comment>
<gene>
    <name evidence="3" type="ORF">GARC_3720</name>
</gene>
<dbReference type="InterPro" id="IPR052173">
    <property type="entry name" value="Beta-lactam_resp_regulator"/>
</dbReference>
<dbReference type="Proteomes" id="UP000006327">
    <property type="component" value="Unassembled WGS sequence"/>
</dbReference>
<feature type="domain" description="Peptidase M56" evidence="2">
    <location>
        <begin position="81"/>
        <end position="223"/>
    </location>
</feature>
<proteinExistence type="predicted"/>
<dbReference type="STRING" id="493475.GARC_3720"/>
<feature type="transmembrane region" description="Helical" evidence="1">
    <location>
        <begin position="283"/>
        <end position="301"/>
    </location>
</feature>
<dbReference type="PANTHER" id="PTHR34978:SF3">
    <property type="entry name" value="SLR0241 PROTEIN"/>
    <property type="match status" value="1"/>
</dbReference>
<organism evidence="3 4">
    <name type="scientific">Paraglaciecola arctica BSs20135</name>
    <dbReference type="NCBI Taxonomy" id="493475"/>
    <lineage>
        <taxon>Bacteria</taxon>
        <taxon>Pseudomonadati</taxon>
        <taxon>Pseudomonadota</taxon>
        <taxon>Gammaproteobacteria</taxon>
        <taxon>Alteromonadales</taxon>
        <taxon>Alteromonadaceae</taxon>
        <taxon>Paraglaciecola</taxon>
    </lineage>
</organism>
<dbReference type="PANTHER" id="PTHR34978">
    <property type="entry name" value="POSSIBLE SENSOR-TRANSDUCER PROTEIN BLAR"/>
    <property type="match status" value="1"/>
</dbReference>
<evidence type="ECO:0000256" key="1">
    <source>
        <dbReference type="SAM" id="Phobius"/>
    </source>
</evidence>
<feature type="transmembrane region" description="Helical" evidence="1">
    <location>
        <begin position="6"/>
        <end position="29"/>
    </location>
</feature>
<keyword evidence="1" id="KW-1133">Transmembrane helix</keyword>
<evidence type="ECO:0000259" key="2">
    <source>
        <dbReference type="Pfam" id="PF05569"/>
    </source>
</evidence>
<sequence length="315" mass="35253">MNLITIALLGFFVGALLLTIAWTVFGKLIGSYSIQSQKTLILTWVLGPWVLGLMTMLFLSPLFEETALYNWMESFAHWHHLYVFQLASWHGVSVVVFALFSLGLIAIKGTQLYRQSNAIYTLKHFSMTEDHAQIQRGVQIIDSDIPTAFTSGFFRPICYVAKGLADKLNDKELNIVIEHEFAHARNRDPLTKLLIAFLSAYYPKKLAQLLNTKYALLTEHIADQSTVLLHSAEDVAATLVKVVRLNSASPKNESNTSLSFFGADDISLRVHQLLTPTRKSMPVIVLIAFMAVMLCCTIVAVDVTHHLVESVFTHS</sequence>
<dbReference type="eggNOG" id="COG0501">
    <property type="taxonomic scope" value="Bacteria"/>
</dbReference>
<dbReference type="AlphaFoldDB" id="K6XJ27"/>
<evidence type="ECO:0000313" key="4">
    <source>
        <dbReference type="Proteomes" id="UP000006327"/>
    </source>
</evidence>
<keyword evidence="4" id="KW-1185">Reference proteome</keyword>
<keyword evidence="1" id="KW-0812">Transmembrane</keyword>
<feature type="transmembrane region" description="Helical" evidence="1">
    <location>
        <begin position="41"/>
        <end position="63"/>
    </location>
</feature>
<protein>
    <recommendedName>
        <fullName evidence="2">Peptidase M56 domain-containing protein</fullName>
    </recommendedName>
</protein>